<proteinExistence type="predicted"/>
<keyword evidence="6" id="KW-1185">Reference proteome</keyword>
<dbReference type="GO" id="GO:0008270">
    <property type="term" value="F:zinc ion binding"/>
    <property type="evidence" value="ECO:0007669"/>
    <property type="project" value="UniProtKB-KW"/>
</dbReference>
<feature type="domain" description="CCHC-type" evidence="3">
    <location>
        <begin position="127"/>
        <end position="142"/>
    </location>
</feature>
<dbReference type="Gene3D" id="2.40.50.140">
    <property type="entry name" value="Nucleic acid-binding proteins"/>
    <property type="match status" value="1"/>
</dbReference>
<dbReference type="Pfam" id="PF00313">
    <property type="entry name" value="CSD"/>
    <property type="match status" value="1"/>
</dbReference>
<dbReference type="InterPro" id="IPR019844">
    <property type="entry name" value="CSD_CS"/>
</dbReference>
<dbReference type="InterPro" id="IPR012340">
    <property type="entry name" value="NA-bd_OB-fold"/>
</dbReference>
<gene>
    <name evidence="5" type="ORF">Cgig2_014758</name>
</gene>
<dbReference type="PANTHER" id="PTHR46565">
    <property type="entry name" value="COLD SHOCK DOMAIN PROTEIN 2"/>
    <property type="match status" value="1"/>
</dbReference>
<organism evidence="5 6">
    <name type="scientific">Carnegiea gigantea</name>
    <dbReference type="NCBI Taxonomy" id="171969"/>
    <lineage>
        <taxon>Eukaryota</taxon>
        <taxon>Viridiplantae</taxon>
        <taxon>Streptophyta</taxon>
        <taxon>Embryophyta</taxon>
        <taxon>Tracheophyta</taxon>
        <taxon>Spermatophyta</taxon>
        <taxon>Magnoliopsida</taxon>
        <taxon>eudicotyledons</taxon>
        <taxon>Gunneridae</taxon>
        <taxon>Pentapetalae</taxon>
        <taxon>Caryophyllales</taxon>
        <taxon>Cactineae</taxon>
        <taxon>Cactaceae</taxon>
        <taxon>Cactoideae</taxon>
        <taxon>Echinocereeae</taxon>
        <taxon>Carnegiea</taxon>
    </lineage>
</organism>
<dbReference type="PROSITE" id="PS50158">
    <property type="entry name" value="ZF_CCHC"/>
    <property type="match status" value="1"/>
</dbReference>
<evidence type="ECO:0000256" key="1">
    <source>
        <dbReference type="PROSITE-ProRule" id="PRU00047"/>
    </source>
</evidence>
<dbReference type="PROSITE" id="PS51857">
    <property type="entry name" value="CSD_2"/>
    <property type="match status" value="1"/>
</dbReference>
<dbReference type="PRINTS" id="PR00050">
    <property type="entry name" value="COLDSHOCK"/>
</dbReference>
<dbReference type="EMBL" id="JAKOGI010000002">
    <property type="protein sequence ID" value="KAJ8452995.1"/>
    <property type="molecule type" value="Genomic_DNA"/>
</dbReference>
<dbReference type="PANTHER" id="PTHR46565:SF20">
    <property type="entry name" value="COLD SHOCK DOMAIN-CONTAINING PROTEIN 4"/>
    <property type="match status" value="1"/>
</dbReference>
<sequence>MEEERGGGARIRGNVKWFNDTKGFGFITPSDGGEDLFVHQSSIRSEGFRSLGENEEVEFVISTGDDGRTKAVDVTGPNEGPVQGSRRGGGYNGGGGRGGRSGGGGWGGGGGGGYGGFGGGYGGGGGCYSCGEPGHISRDCTRGGGGGGGGRYGGGGEASIKPRKQREESQKKMVWKWIPKRNLTSIPNEAPIVLEDNHQLASPYKQALLRSLNSNKLEAHNGNLEVVGNDIHEGLSDNSKTITQPLDDVHNRPIFVGKFASQASSCASSMEDDEEVNNTFLPLFDRTLEMDIQLHEKREIAKYSNKGKKSGNRNSRPIHNSSTPIEIAKALEIDKRFGISVIGDEILTIRRITRSLRKKIENNEQV</sequence>
<dbReference type="SMART" id="SM00343">
    <property type="entry name" value="ZnF_C2HC"/>
    <property type="match status" value="1"/>
</dbReference>
<evidence type="ECO:0000313" key="5">
    <source>
        <dbReference type="EMBL" id="KAJ8452995.1"/>
    </source>
</evidence>
<dbReference type="OrthoDB" id="422005at2759"/>
<feature type="region of interest" description="Disordered" evidence="2">
    <location>
        <begin position="141"/>
        <end position="168"/>
    </location>
</feature>
<evidence type="ECO:0000259" key="4">
    <source>
        <dbReference type="PROSITE" id="PS51857"/>
    </source>
</evidence>
<evidence type="ECO:0000313" key="6">
    <source>
        <dbReference type="Proteomes" id="UP001153076"/>
    </source>
</evidence>
<feature type="compositionally biased region" description="Gly residues" evidence="2">
    <location>
        <begin position="86"/>
        <end position="97"/>
    </location>
</feature>
<dbReference type="InterPro" id="IPR011129">
    <property type="entry name" value="CSD"/>
</dbReference>
<reference evidence="5" key="1">
    <citation type="submission" date="2022-04" db="EMBL/GenBank/DDBJ databases">
        <title>Carnegiea gigantea Genome sequencing and assembly v2.</title>
        <authorList>
            <person name="Copetti D."/>
            <person name="Sanderson M.J."/>
            <person name="Burquez A."/>
            <person name="Wojciechowski M.F."/>
        </authorList>
    </citation>
    <scope>NUCLEOTIDE SEQUENCE</scope>
    <source>
        <strain evidence="5">SGP5-SGP5p</strain>
        <tissue evidence="5">Aerial part</tissue>
    </source>
</reference>
<protein>
    <submittedName>
        <fullName evidence="5">Uncharacterized protein</fullName>
    </submittedName>
</protein>
<dbReference type="InterPro" id="IPR002059">
    <property type="entry name" value="CSP_DNA-bd"/>
</dbReference>
<keyword evidence="1" id="KW-0863">Zinc-finger</keyword>
<accession>A0A9Q1L1M0</accession>
<dbReference type="SMART" id="SM00357">
    <property type="entry name" value="CSP"/>
    <property type="match status" value="1"/>
</dbReference>
<dbReference type="Gene3D" id="4.10.60.10">
    <property type="entry name" value="Zinc finger, CCHC-type"/>
    <property type="match status" value="1"/>
</dbReference>
<dbReference type="CDD" id="cd04458">
    <property type="entry name" value="CSP_CDS"/>
    <property type="match status" value="1"/>
</dbReference>
<dbReference type="Pfam" id="PF00098">
    <property type="entry name" value="zf-CCHC"/>
    <property type="match status" value="1"/>
</dbReference>
<dbReference type="SUPFAM" id="SSF50249">
    <property type="entry name" value="Nucleic acid-binding proteins"/>
    <property type="match status" value="1"/>
</dbReference>
<dbReference type="InterPro" id="IPR001878">
    <property type="entry name" value="Znf_CCHC"/>
</dbReference>
<feature type="domain" description="CSD" evidence="4">
    <location>
        <begin position="10"/>
        <end position="76"/>
    </location>
</feature>
<name>A0A9Q1L1M0_9CARY</name>
<dbReference type="PROSITE" id="PS00352">
    <property type="entry name" value="CSD_1"/>
    <property type="match status" value="1"/>
</dbReference>
<dbReference type="Proteomes" id="UP001153076">
    <property type="component" value="Unassembled WGS sequence"/>
</dbReference>
<evidence type="ECO:0000256" key="2">
    <source>
        <dbReference type="SAM" id="MobiDB-lite"/>
    </source>
</evidence>
<feature type="region of interest" description="Disordered" evidence="2">
    <location>
        <begin position="301"/>
        <end position="321"/>
    </location>
</feature>
<feature type="region of interest" description="Disordered" evidence="2">
    <location>
        <begin position="68"/>
        <end position="97"/>
    </location>
</feature>
<dbReference type="InterPro" id="IPR036875">
    <property type="entry name" value="Znf_CCHC_sf"/>
</dbReference>
<evidence type="ECO:0000259" key="3">
    <source>
        <dbReference type="PROSITE" id="PS50158"/>
    </source>
</evidence>
<feature type="compositionally biased region" description="Polar residues" evidence="2">
    <location>
        <begin position="312"/>
        <end position="321"/>
    </location>
</feature>
<dbReference type="GO" id="GO:0003676">
    <property type="term" value="F:nucleic acid binding"/>
    <property type="evidence" value="ECO:0007669"/>
    <property type="project" value="InterPro"/>
</dbReference>
<keyword evidence="1" id="KW-0479">Metal-binding</keyword>
<dbReference type="SUPFAM" id="SSF57756">
    <property type="entry name" value="Retrovirus zinc finger-like domains"/>
    <property type="match status" value="1"/>
</dbReference>
<feature type="compositionally biased region" description="Gly residues" evidence="2">
    <location>
        <begin position="142"/>
        <end position="157"/>
    </location>
</feature>
<comment type="caution">
    <text evidence="5">The sequence shown here is derived from an EMBL/GenBank/DDBJ whole genome shotgun (WGS) entry which is preliminary data.</text>
</comment>
<keyword evidence="1" id="KW-0862">Zinc</keyword>
<dbReference type="AlphaFoldDB" id="A0A9Q1L1M0"/>